<organism evidence="2 3">
    <name type="scientific">Jimgerdemannia flammicorona</name>
    <dbReference type="NCBI Taxonomy" id="994334"/>
    <lineage>
        <taxon>Eukaryota</taxon>
        <taxon>Fungi</taxon>
        <taxon>Fungi incertae sedis</taxon>
        <taxon>Mucoromycota</taxon>
        <taxon>Mucoromycotina</taxon>
        <taxon>Endogonomycetes</taxon>
        <taxon>Endogonales</taxon>
        <taxon>Endogonaceae</taxon>
        <taxon>Jimgerdemannia</taxon>
    </lineage>
</organism>
<sequence>MHGVFRCCRPSRVPSRKPGYGQVGAQSRQAHGRRRPSASYTVERLWFNNVPGAPGPRDGVAGQTRDALVNTITANGGTDEQTQTVFLFRRAMPNWCVGFTSCCGVGRRTPPPITTTGDNKNNDNEIKYS</sequence>
<dbReference type="Proteomes" id="UP000274822">
    <property type="component" value="Unassembled WGS sequence"/>
</dbReference>
<feature type="region of interest" description="Disordered" evidence="1">
    <location>
        <begin position="14"/>
        <end position="37"/>
    </location>
</feature>
<evidence type="ECO:0000313" key="3">
    <source>
        <dbReference type="Proteomes" id="UP000274822"/>
    </source>
</evidence>
<dbReference type="AlphaFoldDB" id="A0A433QEE8"/>
<evidence type="ECO:0000256" key="1">
    <source>
        <dbReference type="SAM" id="MobiDB-lite"/>
    </source>
</evidence>
<keyword evidence="3" id="KW-1185">Reference proteome</keyword>
<evidence type="ECO:0000313" key="2">
    <source>
        <dbReference type="EMBL" id="RUS28206.1"/>
    </source>
</evidence>
<gene>
    <name evidence="2" type="ORF">BC938DRAFT_482156</name>
</gene>
<feature type="region of interest" description="Disordered" evidence="1">
    <location>
        <begin position="109"/>
        <end position="129"/>
    </location>
</feature>
<name>A0A433QEE8_9FUNG</name>
<dbReference type="EMBL" id="RBNJ01006989">
    <property type="protein sequence ID" value="RUS28206.1"/>
    <property type="molecule type" value="Genomic_DNA"/>
</dbReference>
<feature type="compositionally biased region" description="Basic and acidic residues" evidence="1">
    <location>
        <begin position="120"/>
        <end position="129"/>
    </location>
</feature>
<accession>A0A433QEE8</accession>
<comment type="caution">
    <text evidence="2">The sequence shown here is derived from an EMBL/GenBank/DDBJ whole genome shotgun (WGS) entry which is preliminary data.</text>
</comment>
<proteinExistence type="predicted"/>
<protein>
    <submittedName>
        <fullName evidence="2">Uncharacterized protein</fullName>
    </submittedName>
</protein>
<reference evidence="2 3" key="1">
    <citation type="journal article" date="2018" name="New Phytol.">
        <title>Phylogenomics of Endogonaceae and evolution of mycorrhizas within Mucoromycota.</title>
        <authorList>
            <person name="Chang Y."/>
            <person name="Desiro A."/>
            <person name="Na H."/>
            <person name="Sandor L."/>
            <person name="Lipzen A."/>
            <person name="Clum A."/>
            <person name="Barry K."/>
            <person name="Grigoriev I.V."/>
            <person name="Martin F.M."/>
            <person name="Stajich J.E."/>
            <person name="Smith M.E."/>
            <person name="Bonito G."/>
            <person name="Spatafora J.W."/>
        </authorList>
    </citation>
    <scope>NUCLEOTIDE SEQUENCE [LARGE SCALE GENOMIC DNA]</scope>
    <source>
        <strain evidence="2 3">AD002</strain>
    </source>
</reference>